<sequence>MKKNVLALIALTIAEQAFAQTPVFKRIVIDSTIQYNSHKPKVLSKFSKDKYNDVGTLNNQGFKLYRYTENWKPYVIFSPGASQGFEDAQVADINGDGWNDIIMGGWSNHTLWAENPMGQGNDPYKNTWIIHTIDKTRFSHEVCIADLNADGKPDVITTSGLYIQGATADSWIFVNIGRSGQGTFAVNMLNNKDGYADVVGLYRTETENQIAWFENPGHKGGDPIKDKWQPHVIDPYPGDLSNPQMTTMAFNCGDINSDGRTDLVCASQGEGPGPGDSNQQVGDGLVWYEAPADPRNGGWIKHVINPAIAWIHASSLQLADFDGDGHLDINYAQQDQSKDRKDGSNIKQQLGIYYNIDGNGKTWGSQIISRYKEYGAGGFNSKVGLIGNDKLPSIFTALHGYFGDANPVFLWRNRSAKNHSRKK</sequence>
<proteinExistence type="predicted"/>
<dbReference type="EMBL" id="JBHUPD010000001">
    <property type="protein sequence ID" value="MFD2872103.1"/>
    <property type="molecule type" value="Genomic_DNA"/>
</dbReference>
<evidence type="ECO:0000256" key="1">
    <source>
        <dbReference type="ARBA" id="ARBA00022729"/>
    </source>
</evidence>
<dbReference type="SUPFAM" id="SSF69318">
    <property type="entry name" value="Integrin alpha N-terminal domain"/>
    <property type="match status" value="2"/>
</dbReference>
<dbReference type="Pfam" id="PF13517">
    <property type="entry name" value="FG-GAP_3"/>
    <property type="match status" value="2"/>
</dbReference>
<keyword evidence="4" id="KW-1185">Reference proteome</keyword>
<protein>
    <submittedName>
        <fullName evidence="3">FG-GAP repeat domain-containing protein</fullName>
    </submittedName>
</protein>
<dbReference type="Proteomes" id="UP001597557">
    <property type="component" value="Unassembled WGS sequence"/>
</dbReference>
<accession>A0ABW5Y9X8</accession>
<dbReference type="RefSeq" id="WP_377183437.1">
    <property type="nucleotide sequence ID" value="NZ_JBHUPD010000001.1"/>
</dbReference>
<dbReference type="InterPro" id="IPR028994">
    <property type="entry name" value="Integrin_alpha_N"/>
</dbReference>
<evidence type="ECO:0000313" key="3">
    <source>
        <dbReference type="EMBL" id="MFD2872103.1"/>
    </source>
</evidence>
<dbReference type="Gene3D" id="2.130.10.130">
    <property type="entry name" value="Integrin alpha, N-terminal"/>
    <property type="match status" value="2"/>
</dbReference>
<dbReference type="PANTHER" id="PTHR44103">
    <property type="entry name" value="PROPROTEIN CONVERTASE P"/>
    <property type="match status" value="1"/>
</dbReference>
<comment type="caution">
    <text evidence="3">The sequence shown here is derived from an EMBL/GenBank/DDBJ whole genome shotgun (WGS) entry which is preliminary data.</text>
</comment>
<gene>
    <name evidence="3" type="ORF">ACFS5N_06470</name>
</gene>
<dbReference type="InterPro" id="IPR013517">
    <property type="entry name" value="FG-GAP"/>
</dbReference>
<feature type="chain" id="PRO_5046362365" evidence="2">
    <location>
        <begin position="20"/>
        <end position="423"/>
    </location>
</feature>
<name>A0ABW5Y9X8_9SPHI</name>
<feature type="signal peptide" evidence="2">
    <location>
        <begin position="1"/>
        <end position="19"/>
    </location>
</feature>
<organism evidence="3 4">
    <name type="scientific">Mucilaginibacter ximonensis</name>
    <dbReference type="NCBI Taxonomy" id="538021"/>
    <lineage>
        <taxon>Bacteria</taxon>
        <taxon>Pseudomonadati</taxon>
        <taxon>Bacteroidota</taxon>
        <taxon>Sphingobacteriia</taxon>
        <taxon>Sphingobacteriales</taxon>
        <taxon>Sphingobacteriaceae</taxon>
        <taxon>Mucilaginibacter</taxon>
    </lineage>
</organism>
<evidence type="ECO:0000256" key="2">
    <source>
        <dbReference type="SAM" id="SignalP"/>
    </source>
</evidence>
<dbReference type="PANTHER" id="PTHR44103:SF1">
    <property type="entry name" value="PROPROTEIN CONVERTASE P"/>
    <property type="match status" value="1"/>
</dbReference>
<keyword evidence="1 2" id="KW-0732">Signal</keyword>
<evidence type="ECO:0000313" key="4">
    <source>
        <dbReference type="Proteomes" id="UP001597557"/>
    </source>
</evidence>
<reference evidence="4" key="1">
    <citation type="journal article" date="2019" name="Int. J. Syst. Evol. Microbiol.">
        <title>The Global Catalogue of Microorganisms (GCM) 10K type strain sequencing project: providing services to taxonomists for standard genome sequencing and annotation.</title>
        <authorList>
            <consortium name="The Broad Institute Genomics Platform"/>
            <consortium name="The Broad Institute Genome Sequencing Center for Infectious Disease"/>
            <person name="Wu L."/>
            <person name="Ma J."/>
        </authorList>
    </citation>
    <scope>NUCLEOTIDE SEQUENCE [LARGE SCALE GENOMIC DNA]</scope>
    <source>
        <strain evidence="4">KCTC 22437</strain>
    </source>
</reference>